<feature type="region of interest" description="Disordered" evidence="5">
    <location>
        <begin position="31"/>
        <end position="69"/>
    </location>
</feature>
<dbReference type="InterPro" id="IPR051313">
    <property type="entry name" value="Bact_iron-sidero_bind"/>
</dbReference>
<dbReference type="Gene3D" id="3.40.50.1980">
    <property type="entry name" value="Nitrogenase molybdenum iron protein domain"/>
    <property type="match status" value="2"/>
</dbReference>
<comment type="similarity">
    <text evidence="2">Belongs to the bacterial solute-binding protein 8 family.</text>
</comment>
<protein>
    <recommendedName>
        <fullName evidence="7">Fe/B12 periplasmic-binding domain-containing protein</fullName>
    </recommendedName>
</protein>
<feature type="compositionally biased region" description="Low complexity" evidence="5">
    <location>
        <begin position="31"/>
        <end position="67"/>
    </location>
</feature>
<dbReference type="InterPro" id="IPR002491">
    <property type="entry name" value="ABC_transptr_periplasmic_BD"/>
</dbReference>
<dbReference type="Pfam" id="PF01497">
    <property type="entry name" value="Peripla_BP_2"/>
    <property type="match status" value="1"/>
</dbReference>
<reference evidence="8 9" key="1">
    <citation type="submission" date="2019-04" db="EMBL/GenBank/DDBJ databases">
        <title>Cohnella sp. nov. isolated from preserved vegetables.</title>
        <authorList>
            <person name="Lin S.-Y."/>
            <person name="Hung M.-H."/>
            <person name="Young C.-C."/>
        </authorList>
    </citation>
    <scope>NUCLEOTIDE SEQUENCE [LARGE SCALE GENOMIC DNA]</scope>
    <source>
        <strain evidence="8 9">CC-MHH1044</strain>
    </source>
</reference>
<evidence type="ECO:0000256" key="6">
    <source>
        <dbReference type="SAM" id="SignalP"/>
    </source>
</evidence>
<dbReference type="PANTHER" id="PTHR30532">
    <property type="entry name" value="IRON III DICITRATE-BINDING PERIPLASMIC PROTEIN"/>
    <property type="match status" value="1"/>
</dbReference>
<keyword evidence="4 6" id="KW-0732">Signal</keyword>
<evidence type="ECO:0000256" key="3">
    <source>
        <dbReference type="ARBA" id="ARBA00022448"/>
    </source>
</evidence>
<organism evidence="8 9">
    <name type="scientific">Cohnella fermenti</name>
    <dbReference type="NCBI Taxonomy" id="2565925"/>
    <lineage>
        <taxon>Bacteria</taxon>
        <taxon>Bacillati</taxon>
        <taxon>Bacillota</taxon>
        <taxon>Bacilli</taxon>
        <taxon>Bacillales</taxon>
        <taxon>Paenibacillaceae</taxon>
        <taxon>Cohnella</taxon>
    </lineage>
</organism>
<keyword evidence="9" id="KW-1185">Reference proteome</keyword>
<evidence type="ECO:0000256" key="4">
    <source>
        <dbReference type="ARBA" id="ARBA00022729"/>
    </source>
</evidence>
<feature type="signal peptide" evidence="6">
    <location>
        <begin position="1"/>
        <end position="24"/>
    </location>
</feature>
<evidence type="ECO:0000256" key="1">
    <source>
        <dbReference type="ARBA" id="ARBA00004196"/>
    </source>
</evidence>
<feature type="domain" description="Fe/B12 periplasmic-binding" evidence="7">
    <location>
        <begin position="87"/>
        <end position="349"/>
    </location>
</feature>
<evidence type="ECO:0000313" key="9">
    <source>
        <dbReference type="Proteomes" id="UP000310636"/>
    </source>
</evidence>
<dbReference type="SUPFAM" id="SSF53807">
    <property type="entry name" value="Helical backbone' metal receptor"/>
    <property type="match status" value="1"/>
</dbReference>
<comment type="caution">
    <text evidence="8">The sequence shown here is derived from an EMBL/GenBank/DDBJ whole genome shotgun (WGS) entry which is preliminary data.</text>
</comment>
<feature type="chain" id="PRO_5038940657" description="Fe/B12 periplasmic-binding domain-containing protein" evidence="6">
    <location>
        <begin position="25"/>
        <end position="350"/>
    </location>
</feature>
<name>A0A4S4BNY5_9BACL</name>
<evidence type="ECO:0000259" key="7">
    <source>
        <dbReference type="PROSITE" id="PS50983"/>
    </source>
</evidence>
<proteinExistence type="inferred from homology"/>
<accession>A0A4S4BNY5</accession>
<dbReference type="Proteomes" id="UP000310636">
    <property type="component" value="Unassembled WGS sequence"/>
</dbReference>
<dbReference type="GO" id="GO:1901678">
    <property type="term" value="P:iron coordination entity transport"/>
    <property type="evidence" value="ECO:0007669"/>
    <property type="project" value="UniProtKB-ARBA"/>
</dbReference>
<sequence>MHAPHWTKSASAIAALLLCVLMLAACGSGTNNNASPSPSGSNGEGAGESAAAPASAAASASPEAEPATRSYTDALGRTVDIPTHAQRIVAHYYASELTALEVPFVGTNYNNAKLSLSETQLQGTEDIGGENLVPNLEKTLSLAPDLIIVPDFLEAPDLDSLSKIAPTVAVKYSDDPFTHLRTLADILGQQEAAERWIGAYEAKIEEKRKLVQPVIAEGETASAFIVYGDKQLYVYNKQRLGPTLYDAFGFAQPAKIAELFQDKPDSLWETLSLELLPEYAGDRVFLVTPDNNEEAAAAAKDILNGPIWGSLPAVKNGKAYIVSGRWGLNDPLTLDWLLDQAADMLTKPQQ</sequence>
<gene>
    <name evidence="8" type="ORF">E6C55_19910</name>
</gene>
<keyword evidence="3" id="KW-0813">Transport</keyword>
<dbReference type="OrthoDB" id="2241086at2"/>
<dbReference type="RefSeq" id="WP_136371574.1">
    <property type="nucleotide sequence ID" value="NZ_SSOB01000027.1"/>
</dbReference>
<dbReference type="AlphaFoldDB" id="A0A4S4BNY5"/>
<evidence type="ECO:0000256" key="2">
    <source>
        <dbReference type="ARBA" id="ARBA00008814"/>
    </source>
</evidence>
<evidence type="ECO:0000256" key="5">
    <source>
        <dbReference type="SAM" id="MobiDB-lite"/>
    </source>
</evidence>
<dbReference type="PANTHER" id="PTHR30532:SF26">
    <property type="entry name" value="IRON(3+)-HYDROXAMATE-BINDING PROTEIN FHUD"/>
    <property type="match status" value="1"/>
</dbReference>
<dbReference type="PROSITE" id="PS50983">
    <property type="entry name" value="FE_B12_PBP"/>
    <property type="match status" value="1"/>
</dbReference>
<comment type="subcellular location">
    <subcellularLocation>
        <location evidence="1">Cell envelope</location>
    </subcellularLocation>
</comment>
<evidence type="ECO:0000313" key="8">
    <source>
        <dbReference type="EMBL" id="THF76047.1"/>
    </source>
</evidence>
<dbReference type="EMBL" id="SSOB01000027">
    <property type="protein sequence ID" value="THF76047.1"/>
    <property type="molecule type" value="Genomic_DNA"/>
</dbReference>
<dbReference type="GO" id="GO:0030288">
    <property type="term" value="C:outer membrane-bounded periplasmic space"/>
    <property type="evidence" value="ECO:0007669"/>
    <property type="project" value="TreeGrafter"/>
</dbReference>